<evidence type="ECO:0000313" key="1">
    <source>
        <dbReference type="EMBL" id="MBK0418418.1"/>
    </source>
</evidence>
<keyword evidence="2" id="KW-1185">Reference proteome</keyword>
<dbReference type="AlphaFoldDB" id="A0A934Q677"/>
<sequence length="128" mass="14069">MSLPESWIPHRREDGELVGWIEPVGEGFVTHDLLGRTRQAEPIDWLDAEEDLEALGIGYLADVYAVRADDGGWVRSRITEVSTDGIGAKDDDFGDVGAPVARYRIPFPIDDRIVPLADAPGEVRGLLD</sequence>
<dbReference type="Proteomes" id="UP000608530">
    <property type="component" value="Unassembled WGS sequence"/>
</dbReference>
<name>A0A934Q677_9MICO</name>
<reference evidence="1" key="1">
    <citation type="submission" date="2020-12" db="EMBL/GenBank/DDBJ databases">
        <title>Leucobacter sp. CAS1, isolated from Chromium sludge.</title>
        <authorList>
            <person name="Xu Z."/>
        </authorList>
    </citation>
    <scope>NUCLEOTIDE SEQUENCE</scope>
    <source>
        <strain evidence="1">CSA1</strain>
    </source>
</reference>
<evidence type="ECO:0000313" key="2">
    <source>
        <dbReference type="Proteomes" id="UP000608530"/>
    </source>
</evidence>
<gene>
    <name evidence="1" type="ORF">JD276_05140</name>
</gene>
<dbReference type="EMBL" id="JAEHOH010000006">
    <property type="protein sequence ID" value="MBK0418418.1"/>
    <property type="molecule type" value="Genomic_DNA"/>
</dbReference>
<comment type="caution">
    <text evidence="1">The sequence shown here is derived from an EMBL/GenBank/DDBJ whole genome shotgun (WGS) entry which is preliminary data.</text>
</comment>
<accession>A0A934Q677</accession>
<organism evidence="1 2">
    <name type="scientific">Leucobacter chromiisoli</name>
    <dbReference type="NCBI Taxonomy" id="2796471"/>
    <lineage>
        <taxon>Bacteria</taxon>
        <taxon>Bacillati</taxon>
        <taxon>Actinomycetota</taxon>
        <taxon>Actinomycetes</taxon>
        <taxon>Micrococcales</taxon>
        <taxon>Microbacteriaceae</taxon>
        <taxon>Leucobacter</taxon>
    </lineage>
</organism>
<proteinExistence type="predicted"/>
<dbReference type="RefSeq" id="WP_200114542.1">
    <property type="nucleotide sequence ID" value="NZ_JAEHOH010000006.1"/>
</dbReference>
<protein>
    <submittedName>
        <fullName evidence="1">Uncharacterized protein</fullName>
    </submittedName>
</protein>